<name>A0A0M3DGW2_9FIRM</name>
<dbReference type="Proteomes" id="UP000034407">
    <property type="component" value="Unassembled WGS sequence"/>
</dbReference>
<proteinExistence type="predicted"/>
<sequence>MSKYTDQQIEDTLKIIKSTIINCEKIQPKFKEGSPQLSLSRNRIKALSISQSLITNQNNDYTQDELLKAVTQITSIINKSKKAMLNSKEGTGTYTRLKKIIDAMTISLSYIQDSIK</sequence>
<keyword evidence="2" id="KW-1185">Reference proteome</keyword>
<accession>A0A0M3DGW2</accession>
<evidence type="ECO:0000313" key="2">
    <source>
        <dbReference type="Proteomes" id="UP000034407"/>
    </source>
</evidence>
<dbReference type="EMBL" id="LBBT01000256">
    <property type="protein sequence ID" value="KKY00617.1"/>
    <property type="molecule type" value="Genomic_DNA"/>
</dbReference>
<organism evidence="1 2">
    <name type="scientific">Paraclostridium benzoelyticum</name>
    <dbReference type="NCBI Taxonomy" id="1629550"/>
    <lineage>
        <taxon>Bacteria</taxon>
        <taxon>Bacillati</taxon>
        <taxon>Bacillota</taxon>
        <taxon>Clostridia</taxon>
        <taxon>Peptostreptococcales</taxon>
        <taxon>Peptostreptococcaceae</taxon>
        <taxon>Paraclostridium</taxon>
    </lineage>
</organism>
<dbReference type="PATRIC" id="fig|1629550.3.peg.2115"/>
<dbReference type="AlphaFoldDB" id="A0A0M3DGW2"/>
<dbReference type="OrthoDB" id="2313808at2"/>
<dbReference type="RefSeq" id="WP_046823682.1">
    <property type="nucleotide sequence ID" value="NZ_LBBT01000256.1"/>
</dbReference>
<evidence type="ECO:0000313" key="1">
    <source>
        <dbReference type="EMBL" id="KKY00617.1"/>
    </source>
</evidence>
<comment type="caution">
    <text evidence="1">The sequence shown here is derived from an EMBL/GenBank/DDBJ whole genome shotgun (WGS) entry which is preliminary data.</text>
</comment>
<reference evidence="1 2" key="1">
    <citation type="submission" date="2015-04" db="EMBL/GenBank/DDBJ databases">
        <title>Microcin producing Clostridium sp. JC272T.</title>
        <authorList>
            <person name="Jyothsna T."/>
            <person name="Sasikala C."/>
            <person name="Ramana C."/>
        </authorList>
    </citation>
    <scope>NUCLEOTIDE SEQUENCE [LARGE SCALE GENOMIC DNA]</scope>
    <source>
        <strain evidence="1 2">JC272</strain>
    </source>
</reference>
<gene>
    <name evidence="1" type="ORF">VN21_13305</name>
</gene>
<protein>
    <submittedName>
        <fullName evidence="1">Uncharacterized protein</fullName>
    </submittedName>
</protein>